<feature type="region of interest" description="Disordered" evidence="1">
    <location>
        <begin position="36"/>
        <end position="98"/>
    </location>
</feature>
<comment type="caution">
    <text evidence="2">The sequence shown here is derived from an EMBL/GenBank/DDBJ whole genome shotgun (WGS) entry which is preliminary data.</text>
</comment>
<dbReference type="EMBL" id="BARS01025211">
    <property type="protein sequence ID" value="GAG01633.1"/>
    <property type="molecule type" value="Genomic_DNA"/>
</dbReference>
<reference evidence="2" key="1">
    <citation type="journal article" date="2014" name="Front. Microbiol.">
        <title>High frequency of phylogenetically diverse reductive dehalogenase-homologous genes in deep subseafloor sedimentary metagenomes.</title>
        <authorList>
            <person name="Kawai M."/>
            <person name="Futagami T."/>
            <person name="Toyoda A."/>
            <person name="Takaki Y."/>
            <person name="Nishi S."/>
            <person name="Hori S."/>
            <person name="Arai W."/>
            <person name="Tsubouchi T."/>
            <person name="Morono Y."/>
            <person name="Uchiyama I."/>
            <person name="Ito T."/>
            <person name="Fujiyama A."/>
            <person name="Inagaki F."/>
            <person name="Takami H."/>
        </authorList>
    </citation>
    <scope>NUCLEOTIDE SEQUENCE</scope>
    <source>
        <strain evidence="2">Expedition CK06-06</strain>
    </source>
</reference>
<evidence type="ECO:0000256" key="1">
    <source>
        <dbReference type="SAM" id="MobiDB-lite"/>
    </source>
</evidence>
<feature type="compositionally biased region" description="Basic and acidic residues" evidence="1">
    <location>
        <begin position="80"/>
        <end position="95"/>
    </location>
</feature>
<feature type="non-terminal residue" evidence="2">
    <location>
        <position position="1"/>
    </location>
</feature>
<proteinExistence type="predicted"/>
<feature type="compositionally biased region" description="Gly residues" evidence="1">
    <location>
        <begin position="68"/>
        <end position="79"/>
    </location>
</feature>
<accession>X0UMS8</accession>
<name>X0UMS8_9ZZZZ</name>
<evidence type="ECO:0000313" key="2">
    <source>
        <dbReference type="EMBL" id="GAG01633.1"/>
    </source>
</evidence>
<gene>
    <name evidence="2" type="ORF">S01H1_39880</name>
</gene>
<dbReference type="AlphaFoldDB" id="X0UMS8"/>
<sequence length="267" mass="29674">LDDVQIWPVEWQDVWEDELVERCVVCEEAAVEYEGDRCAPCGRGEDPDDVWENPPPWSPEERSEPRSSGGGEFPGTGQGGRDEPLRRAERRAKAEDTDEAWAAYDRVRERAGLEATGQERIALSLARVQALDPETEEPEVVHGAWLAHEALRVSLGEEPVELEDTPWEQVGGDMDPATYDGWIGRVVGDWVEIRRIQAVRDSVGDSEAADVGHPWWAQQWDFGADDLALAAEGHDVSDLIEQSDLGHGFNEGTYAAMPPLYRAAFLA</sequence>
<feature type="non-terminal residue" evidence="2">
    <location>
        <position position="267"/>
    </location>
</feature>
<protein>
    <submittedName>
        <fullName evidence="2">Uncharacterized protein</fullName>
    </submittedName>
</protein>
<organism evidence="2">
    <name type="scientific">marine sediment metagenome</name>
    <dbReference type="NCBI Taxonomy" id="412755"/>
    <lineage>
        <taxon>unclassified sequences</taxon>
        <taxon>metagenomes</taxon>
        <taxon>ecological metagenomes</taxon>
    </lineage>
</organism>